<evidence type="ECO:0000256" key="6">
    <source>
        <dbReference type="ARBA" id="ARBA00022989"/>
    </source>
</evidence>
<evidence type="ECO:0000256" key="8">
    <source>
        <dbReference type="ARBA" id="ARBA00023136"/>
    </source>
</evidence>
<comment type="similarity">
    <text evidence="2">Belongs to the galactose-3-O-sulfotransferase family.</text>
</comment>
<evidence type="ECO:0000256" key="2">
    <source>
        <dbReference type="ARBA" id="ARBA00008124"/>
    </source>
</evidence>
<dbReference type="GO" id="GO:0001733">
    <property type="term" value="F:galactosylceramide sulfotransferase activity"/>
    <property type="evidence" value="ECO:0007669"/>
    <property type="project" value="InterPro"/>
</dbReference>
<keyword evidence="6" id="KW-1133">Transmembrane helix</keyword>
<evidence type="ECO:0000256" key="9">
    <source>
        <dbReference type="ARBA" id="ARBA00023180"/>
    </source>
</evidence>
<keyword evidence="9" id="KW-0325">Glycoprotein</keyword>
<name>A0A210PWB9_MIZYE</name>
<comment type="caution">
    <text evidence="10">The sequence shown here is derived from an EMBL/GenBank/DDBJ whole genome shotgun (WGS) entry which is preliminary data.</text>
</comment>
<reference evidence="10 11" key="1">
    <citation type="journal article" date="2017" name="Nat. Ecol. Evol.">
        <title>Scallop genome provides insights into evolution of bilaterian karyotype and development.</title>
        <authorList>
            <person name="Wang S."/>
            <person name="Zhang J."/>
            <person name="Jiao W."/>
            <person name="Li J."/>
            <person name="Xun X."/>
            <person name="Sun Y."/>
            <person name="Guo X."/>
            <person name="Huan P."/>
            <person name="Dong B."/>
            <person name="Zhang L."/>
            <person name="Hu X."/>
            <person name="Sun X."/>
            <person name="Wang J."/>
            <person name="Zhao C."/>
            <person name="Wang Y."/>
            <person name="Wang D."/>
            <person name="Huang X."/>
            <person name="Wang R."/>
            <person name="Lv J."/>
            <person name="Li Y."/>
            <person name="Zhang Z."/>
            <person name="Liu B."/>
            <person name="Lu W."/>
            <person name="Hui Y."/>
            <person name="Liang J."/>
            <person name="Zhou Z."/>
            <person name="Hou R."/>
            <person name="Li X."/>
            <person name="Liu Y."/>
            <person name="Li H."/>
            <person name="Ning X."/>
            <person name="Lin Y."/>
            <person name="Zhao L."/>
            <person name="Xing Q."/>
            <person name="Dou J."/>
            <person name="Li Y."/>
            <person name="Mao J."/>
            <person name="Guo H."/>
            <person name="Dou H."/>
            <person name="Li T."/>
            <person name="Mu C."/>
            <person name="Jiang W."/>
            <person name="Fu Q."/>
            <person name="Fu X."/>
            <person name="Miao Y."/>
            <person name="Liu J."/>
            <person name="Yu Q."/>
            <person name="Li R."/>
            <person name="Liao H."/>
            <person name="Li X."/>
            <person name="Kong Y."/>
            <person name="Jiang Z."/>
            <person name="Chourrout D."/>
            <person name="Li R."/>
            <person name="Bao Z."/>
        </authorList>
    </citation>
    <scope>NUCLEOTIDE SEQUENCE [LARGE SCALE GENOMIC DNA]</scope>
    <source>
        <strain evidence="10 11">PY_sf001</strain>
    </source>
</reference>
<dbReference type="OrthoDB" id="514299at2759"/>
<dbReference type="SUPFAM" id="SSF52540">
    <property type="entry name" value="P-loop containing nucleoside triphosphate hydrolases"/>
    <property type="match status" value="1"/>
</dbReference>
<dbReference type="PANTHER" id="PTHR14647:SF87">
    <property type="entry name" value="PUTATIVE-RELATED"/>
    <property type="match status" value="1"/>
</dbReference>
<dbReference type="GO" id="GO:0000139">
    <property type="term" value="C:Golgi membrane"/>
    <property type="evidence" value="ECO:0007669"/>
    <property type="project" value="UniProtKB-SubCell"/>
</dbReference>
<dbReference type="GO" id="GO:0009247">
    <property type="term" value="P:glycolipid biosynthetic process"/>
    <property type="evidence" value="ECO:0007669"/>
    <property type="project" value="InterPro"/>
</dbReference>
<keyword evidence="5" id="KW-0735">Signal-anchor</keyword>
<evidence type="ECO:0000256" key="4">
    <source>
        <dbReference type="ARBA" id="ARBA00022692"/>
    </source>
</evidence>
<dbReference type="InterPro" id="IPR009729">
    <property type="entry name" value="Gal-3-0_sulfotransfrase"/>
</dbReference>
<evidence type="ECO:0000256" key="7">
    <source>
        <dbReference type="ARBA" id="ARBA00023034"/>
    </source>
</evidence>
<dbReference type="Gene3D" id="3.40.50.300">
    <property type="entry name" value="P-loop containing nucleotide triphosphate hydrolases"/>
    <property type="match status" value="1"/>
</dbReference>
<keyword evidence="4" id="KW-0812">Transmembrane</keyword>
<accession>A0A210PWB9</accession>
<gene>
    <name evidence="10" type="ORF">KP79_PYT13361</name>
</gene>
<evidence type="ECO:0000256" key="3">
    <source>
        <dbReference type="ARBA" id="ARBA00022679"/>
    </source>
</evidence>
<protein>
    <submittedName>
        <fullName evidence="10">Galactose-3-O-sulfotransferase 3</fullName>
    </submittedName>
</protein>
<keyword evidence="3 10" id="KW-0808">Transferase</keyword>
<dbReference type="PANTHER" id="PTHR14647">
    <property type="entry name" value="GALACTOSE-3-O-SULFOTRANSFERASE"/>
    <property type="match status" value="1"/>
</dbReference>
<organism evidence="10 11">
    <name type="scientific">Mizuhopecten yessoensis</name>
    <name type="common">Japanese scallop</name>
    <name type="synonym">Patinopecten yessoensis</name>
    <dbReference type="NCBI Taxonomy" id="6573"/>
    <lineage>
        <taxon>Eukaryota</taxon>
        <taxon>Metazoa</taxon>
        <taxon>Spiralia</taxon>
        <taxon>Lophotrochozoa</taxon>
        <taxon>Mollusca</taxon>
        <taxon>Bivalvia</taxon>
        <taxon>Autobranchia</taxon>
        <taxon>Pteriomorphia</taxon>
        <taxon>Pectinida</taxon>
        <taxon>Pectinoidea</taxon>
        <taxon>Pectinidae</taxon>
        <taxon>Mizuhopecten</taxon>
    </lineage>
</organism>
<dbReference type="EMBL" id="NEDP02005445">
    <property type="protein sequence ID" value="OWF40791.1"/>
    <property type="molecule type" value="Genomic_DNA"/>
</dbReference>
<keyword evidence="11" id="KW-1185">Reference proteome</keyword>
<proteinExistence type="inferred from homology"/>
<dbReference type="Pfam" id="PF06990">
    <property type="entry name" value="Gal-3-0_sulfotr"/>
    <property type="match status" value="1"/>
</dbReference>
<evidence type="ECO:0000256" key="5">
    <source>
        <dbReference type="ARBA" id="ARBA00022968"/>
    </source>
</evidence>
<keyword evidence="8" id="KW-0472">Membrane</keyword>
<comment type="subcellular location">
    <subcellularLocation>
        <location evidence="1">Golgi apparatus membrane</location>
        <topology evidence="1">Single-pass type II membrane protein</topology>
    </subcellularLocation>
</comment>
<dbReference type="Proteomes" id="UP000242188">
    <property type="component" value="Unassembled WGS sequence"/>
</dbReference>
<evidence type="ECO:0000256" key="1">
    <source>
        <dbReference type="ARBA" id="ARBA00004323"/>
    </source>
</evidence>
<dbReference type="AlphaFoldDB" id="A0A210PWB9"/>
<keyword evidence="7" id="KW-0333">Golgi apparatus</keyword>
<sequence>MRYSTRCRLLLLGVCAFVTLFYLRRYTNRTVDVGEKMLGNILYRINGYSSQNPYSLTGNPVNHIAFLKVRKAASTTVENIFLRYGDEKNLIFALPRHSGGGTELTSSHFYPPPKNKTYDITCAHVNYDTNSFRRVLHADTKYIGIVREPFSHFRSYIRFTHPKSVVGIPGDNPVLEYLSREEQNRNKTGHMASVCNRMAVYYGFSRDLFSKRDRRQTLKYILKLDKEMDLVLVLEFLDESIVLMRRILNWDLRHVLYGKLRVNKREDSRLKFGEIAQKLHRNCAYLDYQLYEFFVQKLKEKIKDQPPDFYDELAYFRKTRMKYEDFCLSSISNDDNNASITFEGSAWNQPFVITWEHCKKLYVHDVTYLGMLIKKQYSAEYL</sequence>
<evidence type="ECO:0000313" key="11">
    <source>
        <dbReference type="Proteomes" id="UP000242188"/>
    </source>
</evidence>
<dbReference type="InterPro" id="IPR027417">
    <property type="entry name" value="P-loop_NTPase"/>
</dbReference>
<evidence type="ECO:0000313" key="10">
    <source>
        <dbReference type="EMBL" id="OWF40791.1"/>
    </source>
</evidence>